<dbReference type="RefSeq" id="WP_009838233.1">
    <property type="nucleotide sequence ID" value="NZ_AAOH01000003.1"/>
</dbReference>
<sequence length="87" mass="9866">MNTAFALLARYGKSELELREICVDYFGITPETANQKAKAHALPVPTFKLRNSERSPTLVKVEDLAAYIDKQHQAAKEEWDLIQAAKY</sequence>
<evidence type="ECO:0008006" key="3">
    <source>
        <dbReference type="Google" id="ProtNLM"/>
    </source>
</evidence>
<accession>A4C8Q7</accession>
<dbReference type="InterPro" id="IPR020518">
    <property type="entry name" value="Tscrpt_reg_PrtN"/>
</dbReference>
<name>A4C8Q7_9GAMM</name>
<dbReference type="HOGENOM" id="CLU_165465_0_0_6"/>
<reference evidence="1 2" key="1">
    <citation type="submission" date="2006-02" db="EMBL/GenBank/DDBJ databases">
        <authorList>
            <person name="Moran M.A."/>
            <person name="Kjelleberg S."/>
            <person name="Egan S."/>
            <person name="Saunders N."/>
            <person name="Thomas T."/>
            <person name="Ferriera S."/>
            <person name="Johnson J."/>
            <person name="Kravitz S."/>
            <person name="Halpern A."/>
            <person name="Remington K."/>
            <person name="Beeson K."/>
            <person name="Tran B."/>
            <person name="Rogers Y.-H."/>
            <person name="Friedman R."/>
            <person name="Venter J.C."/>
        </authorList>
    </citation>
    <scope>NUCLEOTIDE SEQUENCE [LARGE SCALE GENOMIC DNA]</scope>
    <source>
        <strain evidence="1 2">D2</strain>
    </source>
</reference>
<evidence type="ECO:0000313" key="2">
    <source>
        <dbReference type="Proteomes" id="UP000006201"/>
    </source>
</evidence>
<protein>
    <recommendedName>
        <fullName evidence="3">Pyocin activator protein PrtN</fullName>
    </recommendedName>
</protein>
<proteinExistence type="predicted"/>
<dbReference type="eggNOG" id="ENOG5032YRW">
    <property type="taxonomic scope" value="Bacteria"/>
</dbReference>
<evidence type="ECO:0000313" key="1">
    <source>
        <dbReference type="EMBL" id="EAR28972.1"/>
    </source>
</evidence>
<dbReference type="Pfam" id="PF11112">
    <property type="entry name" value="PyocinActivator"/>
    <property type="match status" value="1"/>
</dbReference>
<gene>
    <name evidence="1" type="ORF">PTD2_08009</name>
</gene>
<organism evidence="1 2">
    <name type="scientific">Pseudoalteromonas tunicata D2</name>
    <dbReference type="NCBI Taxonomy" id="87626"/>
    <lineage>
        <taxon>Bacteria</taxon>
        <taxon>Pseudomonadati</taxon>
        <taxon>Pseudomonadota</taxon>
        <taxon>Gammaproteobacteria</taxon>
        <taxon>Alteromonadales</taxon>
        <taxon>Pseudoalteromonadaceae</taxon>
        <taxon>Pseudoalteromonas</taxon>
    </lineage>
</organism>
<dbReference type="EMBL" id="AAOH01000003">
    <property type="protein sequence ID" value="EAR28972.1"/>
    <property type="molecule type" value="Genomic_DNA"/>
</dbReference>
<keyword evidence="2" id="KW-1185">Reference proteome</keyword>
<dbReference type="OrthoDB" id="982642at2"/>
<dbReference type="GO" id="GO:0006355">
    <property type="term" value="P:regulation of DNA-templated transcription"/>
    <property type="evidence" value="ECO:0007669"/>
    <property type="project" value="InterPro"/>
</dbReference>
<dbReference type="STRING" id="87626.PTD2_08009"/>
<comment type="caution">
    <text evidence="1">The sequence shown here is derived from an EMBL/GenBank/DDBJ whole genome shotgun (WGS) entry which is preliminary data.</text>
</comment>
<dbReference type="AlphaFoldDB" id="A4C8Q7"/>
<dbReference type="Proteomes" id="UP000006201">
    <property type="component" value="Unassembled WGS sequence"/>
</dbReference>